<evidence type="ECO:0000256" key="2">
    <source>
        <dbReference type="ARBA" id="ARBA00023002"/>
    </source>
</evidence>
<dbReference type="Gene3D" id="1.10.10.10">
    <property type="entry name" value="Winged helix-like DNA-binding domain superfamily/Winged helix DNA-binding domain"/>
    <property type="match status" value="1"/>
</dbReference>
<comment type="caution">
    <text evidence="4">The sequence shown here is derived from an EMBL/GenBank/DDBJ whole genome shotgun (WGS) entry which is preliminary data.</text>
</comment>
<dbReference type="RefSeq" id="WP_110660446.1">
    <property type="nucleotide sequence ID" value="NZ_PDLL01000205.1"/>
</dbReference>
<dbReference type="Gene3D" id="2.30.110.10">
    <property type="entry name" value="Electron Transport, Fmn-binding Protein, Chain A"/>
    <property type="match status" value="1"/>
</dbReference>
<dbReference type="InterPro" id="IPR036388">
    <property type="entry name" value="WH-like_DNA-bd_sf"/>
</dbReference>
<dbReference type="EMBL" id="PDLL01000205">
    <property type="protein sequence ID" value="PYY69331.1"/>
    <property type="molecule type" value="Genomic_DNA"/>
</dbReference>
<gene>
    <name evidence="4" type="ORF">CRX42_17120</name>
</gene>
<dbReference type="InterPro" id="IPR036390">
    <property type="entry name" value="WH_DNA-bd_sf"/>
</dbReference>
<dbReference type="SMART" id="SM00903">
    <property type="entry name" value="Flavin_Reduct"/>
    <property type="match status" value="1"/>
</dbReference>
<dbReference type="PANTHER" id="PTHR30466:SF11">
    <property type="entry name" value="FLAVIN-DEPENDENT MONOOXYGENASE, REDUCTASE SUBUNIT HSAB"/>
    <property type="match status" value="1"/>
</dbReference>
<organism evidence="4 5">
    <name type="scientific">Pseudomonas jessenii</name>
    <dbReference type="NCBI Taxonomy" id="77298"/>
    <lineage>
        <taxon>Bacteria</taxon>
        <taxon>Pseudomonadati</taxon>
        <taxon>Pseudomonadota</taxon>
        <taxon>Gammaproteobacteria</taxon>
        <taxon>Pseudomonadales</taxon>
        <taxon>Pseudomonadaceae</taxon>
        <taxon>Pseudomonas</taxon>
    </lineage>
</organism>
<dbReference type="AlphaFoldDB" id="A0A2W0EVY7"/>
<dbReference type="SUPFAM" id="SSF46785">
    <property type="entry name" value="Winged helix' DNA-binding domain"/>
    <property type="match status" value="1"/>
</dbReference>
<evidence type="ECO:0000313" key="5">
    <source>
        <dbReference type="Proteomes" id="UP000247437"/>
    </source>
</evidence>
<evidence type="ECO:0000259" key="3">
    <source>
        <dbReference type="SMART" id="SM00903"/>
    </source>
</evidence>
<dbReference type="OrthoDB" id="9792858at2"/>
<dbReference type="InterPro" id="IPR050268">
    <property type="entry name" value="NADH-dep_flavin_reductase"/>
</dbReference>
<dbReference type="InterPro" id="IPR012349">
    <property type="entry name" value="Split_barrel_FMN-bd"/>
</dbReference>
<comment type="similarity">
    <text evidence="1">Belongs to the non-flavoprotein flavin reductase family.</text>
</comment>
<dbReference type="Pfam" id="PF01613">
    <property type="entry name" value="Flavin_Reduct"/>
    <property type="match status" value="1"/>
</dbReference>
<evidence type="ECO:0000256" key="1">
    <source>
        <dbReference type="ARBA" id="ARBA00008898"/>
    </source>
</evidence>
<proteinExistence type="inferred from homology"/>
<accession>A0A2W0EVY7</accession>
<dbReference type="GO" id="GO:0010181">
    <property type="term" value="F:FMN binding"/>
    <property type="evidence" value="ECO:0007669"/>
    <property type="project" value="InterPro"/>
</dbReference>
<reference evidence="4 5" key="1">
    <citation type="journal article" date="2018" name="Appl. Microbiol. Biotechnol.">
        <title>Characterization of the caprolactam degradation pathway in Pseudomonas jessenii using mass spectrometry-based proteomics.</title>
        <authorList>
            <person name="Otzen M."/>
            <person name="Palacio C."/>
            <person name="Janssen D.B."/>
        </authorList>
    </citation>
    <scope>NUCLEOTIDE SEQUENCE [LARGE SCALE GENOMIC DNA]</scope>
    <source>
        <strain evidence="4 5">GO3</strain>
    </source>
</reference>
<evidence type="ECO:0000313" key="4">
    <source>
        <dbReference type="EMBL" id="PYY69331.1"/>
    </source>
</evidence>
<protein>
    <recommendedName>
        <fullName evidence="3">Flavin reductase like domain-containing protein</fullName>
    </recommendedName>
</protein>
<keyword evidence="2" id="KW-0560">Oxidoreductase</keyword>
<sequence>MNTSNFDPKQFRQALGSFTTGVTIVTTRGEDGQDYGLTANSFNSVSLEPPMVLWSLSKTSSSAPAFMTAEHFAVHILAADQESLSNRFAKRGEDKFAALPIQRGPGDIPLLEGCSARFQCRTTYRYEGGDHIIFVGEVVAFDSFDKSPLVFHSGGYGLLLKKNSDLADVSSNFGDDWLGFLLGRTYYQLLMPIRERLKEHGLRDIDYELLTILSMGDGRTLADLQHLVAITGQEVAAKDLQPLVERGLLVIDQDRRVHFTEQGRRFAIELLAFAKAAETSAEQGLNFEEAQLLKMLLKRVIRSTGSELPAYWRKENFWRENSVWTQALCQDATPG</sequence>
<name>A0A2W0EVY7_PSEJE</name>
<dbReference type="SUPFAM" id="SSF50475">
    <property type="entry name" value="FMN-binding split barrel"/>
    <property type="match status" value="1"/>
</dbReference>
<dbReference type="GO" id="GO:0042602">
    <property type="term" value="F:riboflavin reductase (NADPH) activity"/>
    <property type="evidence" value="ECO:0007669"/>
    <property type="project" value="TreeGrafter"/>
</dbReference>
<dbReference type="InterPro" id="IPR002563">
    <property type="entry name" value="Flavin_Rdtase-like_dom"/>
</dbReference>
<dbReference type="PANTHER" id="PTHR30466">
    <property type="entry name" value="FLAVIN REDUCTASE"/>
    <property type="match status" value="1"/>
</dbReference>
<dbReference type="Proteomes" id="UP000247437">
    <property type="component" value="Unassembled WGS sequence"/>
</dbReference>
<feature type="domain" description="Flavin reductase like" evidence="3">
    <location>
        <begin position="15"/>
        <end position="158"/>
    </location>
</feature>